<organism evidence="2 3">
    <name type="scientific">Lujinxingia vulgaris</name>
    <dbReference type="NCBI Taxonomy" id="2600176"/>
    <lineage>
        <taxon>Bacteria</taxon>
        <taxon>Deltaproteobacteria</taxon>
        <taxon>Bradymonadales</taxon>
        <taxon>Lujinxingiaceae</taxon>
        <taxon>Lujinxingia</taxon>
    </lineage>
</organism>
<evidence type="ECO:0000313" key="2">
    <source>
        <dbReference type="EMBL" id="TXD38009.1"/>
    </source>
</evidence>
<dbReference type="AlphaFoldDB" id="A0A5C6XDX4"/>
<comment type="caution">
    <text evidence="2">The sequence shown here is derived from an EMBL/GenBank/DDBJ whole genome shotgun (WGS) entry which is preliminary data.</text>
</comment>
<proteinExistence type="predicted"/>
<feature type="region of interest" description="Disordered" evidence="1">
    <location>
        <begin position="1"/>
        <end position="21"/>
    </location>
</feature>
<dbReference type="Proteomes" id="UP000321046">
    <property type="component" value="Unassembled WGS sequence"/>
</dbReference>
<accession>A0A5C6XDX4</accession>
<evidence type="ECO:0000256" key="1">
    <source>
        <dbReference type="SAM" id="MobiDB-lite"/>
    </source>
</evidence>
<reference evidence="2 3" key="1">
    <citation type="submission" date="2019-08" db="EMBL/GenBank/DDBJ databases">
        <title>Bradymonadales sp. TMQ2.</title>
        <authorList>
            <person name="Liang Q."/>
        </authorList>
    </citation>
    <scope>NUCLEOTIDE SEQUENCE [LARGE SCALE GENOMIC DNA]</scope>
    <source>
        <strain evidence="2 3">TMQ2</strain>
    </source>
</reference>
<gene>
    <name evidence="2" type="ORF">FRC96_07790</name>
</gene>
<sequence>MTNKRHFRLQSTEGRQPGRPYGQYSLQTMFDNAEQLHMYGGTSHTHSFFSGSGVDDNAYGNHRAFASVASWATVMVIPYYVNPGLHELLISLNIRVGHGPYGKISIPSPVSLRYCFASNPTQGGVFDVYPKRGEGTKPGEFDHVWQRVNHTWDCWESVGTAGRWDYLVIAMRSYVSPDVLSINYWNWNKQQGKNLPSIDGDCHGIQQTRAPDQVVVTPEAAIWAESLPQDSFNPDANHTTCAALITTNEIPRWYAQGVQVVDHAGAFLPRVMRIYPHVPELTGQDGNSYIRYVAKVWCSYAQFRSIGVREKYGRLKSVRREALQARKSPDARALQSIRQSLESTARRPRLLWAGTPGVQAPTYSNWYSDRNYRQHHPHIEVLDDNPVTLKLPAPSIVPAVPQRRVARIMMAGIYKNTATTYADYEEARQAGVRGTILVNGEEHEIVFVPYCVGGSHMLEMKHRQYQNFPSDIGEAGPNGAEQCFREGMLDFGPHARDGKCWDLVEIELPWDAQRIEITIPAEAELEWLDGSGSDRPGEQNGSTRVPKREHCRLHILGYSIWNVPQGVSS</sequence>
<name>A0A5C6XDX4_9DELT</name>
<protein>
    <submittedName>
        <fullName evidence="2">Uncharacterized protein</fullName>
    </submittedName>
</protein>
<evidence type="ECO:0000313" key="3">
    <source>
        <dbReference type="Proteomes" id="UP000321046"/>
    </source>
</evidence>
<dbReference type="EMBL" id="VOSL01000037">
    <property type="protein sequence ID" value="TXD38009.1"/>
    <property type="molecule type" value="Genomic_DNA"/>
</dbReference>
<dbReference type="OrthoDB" id="5532315at2"/>
<dbReference type="RefSeq" id="WP_146973942.1">
    <property type="nucleotide sequence ID" value="NZ_VOSL01000037.1"/>
</dbReference>